<dbReference type="InterPro" id="IPR002723">
    <property type="entry name" value="BpsA_C"/>
</dbReference>
<dbReference type="PROSITE" id="PS00092">
    <property type="entry name" value="N6_MTASE"/>
    <property type="match status" value="1"/>
</dbReference>
<feature type="domain" description="N(4)-bis(aminopropyl)spermidine synthase C-terminal" evidence="2">
    <location>
        <begin position="104"/>
        <end position="290"/>
    </location>
</feature>
<dbReference type="Pfam" id="PF01861">
    <property type="entry name" value="BpsA_C"/>
    <property type="match status" value="1"/>
</dbReference>
<dbReference type="EMBL" id="PEYW01000002">
    <property type="protein sequence ID" value="PIS21142.1"/>
    <property type="molecule type" value="Genomic_DNA"/>
</dbReference>
<accession>A0A2H0X8B3</accession>
<dbReference type="CDD" id="cd02440">
    <property type="entry name" value="AdoMet_MTases"/>
    <property type="match status" value="1"/>
</dbReference>
<dbReference type="GO" id="GO:0032259">
    <property type="term" value="P:methylation"/>
    <property type="evidence" value="ECO:0007669"/>
    <property type="project" value="InterPro"/>
</dbReference>
<dbReference type="SUPFAM" id="SSF53335">
    <property type="entry name" value="S-adenosyl-L-methionine-dependent methyltransferases"/>
    <property type="match status" value="1"/>
</dbReference>
<dbReference type="PANTHER" id="PTHR23290:SF0">
    <property type="entry name" value="RRNA N6-ADENOSINE-METHYLTRANSFERASE METTL5"/>
    <property type="match status" value="1"/>
</dbReference>
<feature type="region of interest" description="Disordered" evidence="1">
    <location>
        <begin position="310"/>
        <end position="330"/>
    </location>
</feature>
<protein>
    <recommendedName>
        <fullName evidence="2">N(4)-bis(aminopropyl)spermidine synthase C-terminal domain-containing protein</fullName>
    </recommendedName>
</protein>
<reference evidence="4" key="1">
    <citation type="submission" date="2017-09" db="EMBL/GenBank/DDBJ databases">
        <title>Depth-based differentiation of microbial function through sediment-hosted aquifers and enrichment of novel symbionts in the deep terrestrial subsurface.</title>
        <authorList>
            <person name="Probst A.J."/>
            <person name="Ladd B."/>
            <person name="Jarett J.K."/>
            <person name="Geller-Mcgrath D.E."/>
            <person name="Sieber C.M.K."/>
            <person name="Emerson J.B."/>
            <person name="Anantharaman K."/>
            <person name="Thomas B.C."/>
            <person name="Malmstrom R."/>
            <person name="Stieglmeier M."/>
            <person name="Klingl A."/>
            <person name="Woyke T."/>
            <person name="Ryan C.M."/>
            <person name="Banfield J.F."/>
        </authorList>
    </citation>
    <scope>NUCLEOTIDE SEQUENCE [LARGE SCALE GENOMIC DNA]</scope>
</reference>
<organism evidence="3 4">
    <name type="scientific">candidate division WWE3 bacterium CG08_land_8_20_14_0_20_43_13</name>
    <dbReference type="NCBI Taxonomy" id="1975087"/>
    <lineage>
        <taxon>Bacteria</taxon>
        <taxon>Katanobacteria</taxon>
    </lineage>
</organism>
<evidence type="ECO:0000256" key="1">
    <source>
        <dbReference type="SAM" id="MobiDB-lite"/>
    </source>
</evidence>
<dbReference type="Proteomes" id="UP000231414">
    <property type="component" value="Unassembled WGS sequence"/>
</dbReference>
<dbReference type="PANTHER" id="PTHR23290">
    <property type="entry name" value="RRNA N6-ADENOSINE-METHYLTRANSFERASE METTL5"/>
    <property type="match status" value="1"/>
</dbReference>
<dbReference type="GO" id="GO:0003676">
    <property type="term" value="F:nucleic acid binding"/>
    <property type="evidence" value="ECO:0007669"/>
    <property type="project" value="InterPro"/>
</dbReference>
<gene>
    <name evidence="3" type="ORF">COT52_00115</name>
</gene>
<dbReference type="GO" id="GO:0006596">
    <property type="term" value="P:polyamine biosynthetic process"/>
    <property type="evidence" value="ECO:0007669"/>
    <property type="project" value="TreeGrafter"/>
</dbReference>
<sequence length="330" mass="37547">MEQKNLKEDLNNIAQKVELRETQLLDFLAVIDRKEIKDKNKLIRAAGIPKATINKILEELKEYLEPLGQSAQFRPEWQQEIHKLLAKSSKENSQYLEEKICALFASLRNKKPLPKRQYDQFYATDQTTAKRALTISRNGDLDGRKIALLGDDDLTSVACALTGTAEKITVLEVDGDIIELIEETSQNLNLGIETIKLDLRDKLPPELARQYDTVFTDPPYTPAGISLFLNSALFLLKKSPLSRIYFCCGGSNRAREKELIIQKIVNEKGLLIKEKFSDFNHYHGAQSIGSTSSLYVCDWTTAARGTPPPNLPIYTFQQQKEMNRKRKKPF</sequence>
<comment type="caution">
    <text evidence="3">The sequence shown here is derived from an EMBL/GenBank/DDBJ whole genome shotgun (WGS) entry which is preliminary data.</text>
</comment>
<evidence type="ECO:0000313" key="3">
    <source>
        <dbReference type="EMBL" id="PIS21142.1"/>
    </source>
</evidence>
<proteinExistence type="predicted"/>
<dbReference type="InterPro" id="IPR002052">
    <property type="entry name" value="DNA_methylase_N6_adenine_CS"/>
</dbReference>
<evidence type="ECO:0000313" key="4">
    <source>
        <dbReference type="Proteomes" id="UP000231414"/>
    </source>
</evidence>
<dbReference type="GO" id="GO:0008168">
    <property type="term" value="F:methyltransferase activity"/>
    <property type="evidence" value="ECO:0007669"/>
    <property type="project" value="InterPro"/>
</dbReference>
<name>A0A2H0X8B3_UNCKA</name>
<dbReference type="Gene3D" id="3.40.50.150">
    <property type="entry name" value="Vaccinia Virus protein VP39"/>
    <property type="match status" value="1"/>
</dbReference>
<evidence type="ECO:0000259" key="2">
    <source>
        <dbReference type="Pfam" id="PF01861"/>
    </source>
</evidence>
<dbReference type="AlphaFoldDB" id="A0A2H0X8B3"/>
<dbReference type="InterPro" id="IPR029063">
    <property type="entry name" value="SAM-dependent_MTases_sf"/>
</dbReference>
<dbReference type="InterPro" id="IPR051720">
    <property type="entry name" value="rRNA_MeTrfase/Polyamine_Synth"/>
</dbReference>